<feature type="compositionally biased region" description="Basic and acidic residues" evidence="1">
    <location>
        <begin position="101"/>
        <end position="110"/>
    </location>
</feature>
<evidence type="ECO:0000256" key="1">
    <source>
        <dbReference type="SAM" id="MobiDB-lite"/>
    </source>
</evidence>
<gene>
    <name evidence="3" type="ORF">UFOVP822_50</name>
</gene>
<feature type="region of interest" description="Disordered" evidence="1">
    <location>
        <begin position="238"/>
        <end position="292"/>
    </location>
</feature>
<organism evidence="3">
    <name type="scientific">uncultured Caudovirales phage</name>
    <dbReference type="NCBI Taxonomy" id="2100421"/>
    <lineage>
        <taxon>Viruses</taxon>
        <taxon>Duplodnaviria</taxon>
        <taxon>Heunggongvirae</taxon>
        <taxon>Uroviricota</taxon>
        <taxon>Caudoviricetes</taxon>
        <taxon>Peduoviridae</taxon>
        <taxon>Maltschvirus</taxon>
        <taxon>Maltschvirus maltsch</taxon>
    </lineage>
</organism>
<feature type="compositionally biased region" description="Gly residues" evidence="1">
    <location>
        <begin position="35"/>
        <end position="47"/>
    </location>
</feature>
<feature type="compositionally biased region" description="Pro residues" evidence="1">
    <location>
        <begin position="115"/>
        <end position="127"/>
    </location>
</feature>
<feature type="region of interest" description="Disordered" evidence="1">
    <location>
        <begin position="91"/>
        <end position="158"/>
    </location>
</feature>
<feature type="region of interest" description="Disordered" evidence="1">
    <location>
        <begin position="305"/>
        <end position="346"/>
    </location>
</feature>
<evidence type="ECO:0000313" key="3">
    <source>
        <dbReference type="EMBL" id="CAB4165445.1"/>
    </source>
</evidence>
<keyword evidence="2" id="KW-1133">Transmembrane helix</keyword>
<feature type="compositionally biased region" description="Basic and acidic residues" evidence="1">
    <location>
        <begin position="187"/>
        <end position="197"/>
    </location>
</feature>
<feature type="region of interest" description="Disordered" evidence="1">
    <location>
        <begin position="367"/>
        <end position="446"/>
    </location>
</feature>
<feature type="compositionally biased region" description="Basic and acidic residues" evidence="1">
    <location>
        <begin position="309"/>
        <end position="341"/>
    </location>
</feature>
<feature type="transmembrane region" description="Helical" evidence="2">
    <location>
        <begin position="627"/>
        <end position="650"/>
    </location>
</feature>
<feature type="compositionally biased region" description="Pro residues" evidence="1">
    <location>
        <begin position="134"/>
        <end position="144"/>
    </location>
</feature>
<keyword evidence="2" id="KW-0812">Transmembrane</keyword>
<feature type="region of interest" description="Disordered" evidence="1">
    <location>
        <begin position="179"/>
        <end position="198"/>
    </location>
</feature>
<proteinExistence type="predicted"/>
<protein>
    <submittedName>
        <fullName evidence="3">Uncharacterized protein</fullName>
    </submittedName>
</protein>
<feature type="region of interest" description="Disordered" evidence="1">
    <location>
        <begin position="33"/>
        <end position="57"/>
    </location>
</feature>
<name>A0A6J5P8M5_9CAUD</name>
<accession>A0A6J5P8M5</accession>
<keyword evidence="2" id="KW-0472">Membrane</keyword>
<feature type="compositionally biased region" description="Gly residues" evidence="1">
    <location>
        <begin position="408"/>
        <end position="442"/>
    </location>
</feature>
<feature type="transmembrane region" description="Helical" evidence="2">
    <location>
        <begin position="670"/>
        <end position="693"/>
    </location>
</feature>
<feature type="compositionally biased region" description="Basic and acidic residues" evidence="1">
    <location>
        <begin position="245"/>
        <end position="288"/>
    </location>
</feature>
<reference evidence="3" key="1">
    <citation type="submission" date="2020-04" db="EMBL/GenBank/DDBJ databases">
        <authorList>
            <person name="Chiriac C."/>
            <person name="Salcher M."/>
            <person name="Ghai R."/>
            <person name="Kavagutti S V."/>
        </authorList>
    </citation>
    <scope>NUCLEOTIDE SEQUENCE</scope>
</reference>
<feature type="transmembrane region" description="Helical" evidence="2">
    <location>
        <begin position="595"/>
        <end position="615"/>
    </location>
</feature>
<evidence type="ECO:0000256" key="2">
    <source>
        <dbReference type="SAM" id="Phobius"/>
    </source>
</evidence>
<dbReference type="EMBL" id="LR796775">
    <property type="protein sequence ID" value="CAB4165445.1"/>
    <property type="molecule type" value="Genomic_DNA"/>
</dbReference>
<sequence length="817" mass="84904">MELDLPTGNDTSGGNDHAVKFLLTLKELVDVLGRTGPGGPSGGGAPTGGTADQNSGKNLVKATQKLFTDLANAFKPLKTVLATFGAIHPQKAAAPAAPSDNRLDDAKYDRFFSGPPTPPKPETPPEQAPVAAITPPPEPEPTPKAPKAKAEQKEQAPVAAITVQDASIGIDYASVKMPAAPAPKAKPKPEPEPEKQPEPLLAKLVDIDTNLVKITVPTASFKITSALLQGKFFMPPEAAAAKPAPEAKPETAPKEKADKTPAEKPAPEKTPKEAAPEKPAKEKPKKAQGESAAALLTWGNVFKRLIGGADERKNKTATKGKDKPEKETEEKADDTQDKNASAKEAAQNLQNAIINIANGVVNVTTGGEKKENEQEQEQEQDNNSEAAKDFAQSQADQVKGNKVKPKPAGGGRPKTAPAGGGPKPMPAGGGPKPMPAGGGGPKGPKMGDPRAMIILAVAKIATSLNQAAISLAHKAVDVIQKAQDAAGKAIGGGVAAPFKEVGKKIMGGSDMLMKAFSDPMGAFKDLTSSMIGFVSVVNPATVMQFTKAMTDVTAIAGKALAPALAIATQVVREFGDIMAPIYETLTPFITMIARAFGDMFIAMVRVSAIFMQVLLPISKSLYIALAGLARIVTALLEGITVLLAGFLGTFDGFDGMIQKAVDAIVDFSKWLTRAAVSVAVLIAKLFGATQFIANMQKVAGNKGATNRTDSTGQAAPTMGNFTSLESFGKNIAQASFTATSVAAAPKKTDDFLATISDDINGLAQLDLKQIIVDAILQAGKSAVKDTVKTVGQTAYDYNPLKRPGEAIGNFIGGMLFG</sequence>